<dbReference type="CDD" id="cd06530">
    <property type="entry name" value="S26_SPase_I"/>
    <property type="match status" value="1"/>
</dbReference>
<dbReference type="EC" id="3.4.21.89" evidence="5"/>
<name>A0A220U5U4_9BACI</name>
<keyword evidence="3 6" id="KW-1133">Transmembrane helix</keyword>
<keyword evidence="2 6" id="KW-0812">Transmembrane</keyword>
<dbReference type="EMBL" id="CP022315">
    <property type="protein sequence ID" value="ASK63528.1"/>
    <property type="molecule type" value="Genomic_DNA"/>
</dbReference>
<evidence type="ECO:0000256" key="1">
    <source>
        <dbReference type="ARBA" id="ARBA00004370"/>
    </source>
</evidence>
<dbReference type="PANTHER" id="PTHR10806:SF6">
    <property type="entry name" value="SIGNAL PEPTIDASE COMPLEX CATALYTIC SUBUNIT SEC11"/>
    <property type="match status" value="1"/>
</dbReference>
<feature type="transmembrane region" description="Helical" evidence="6">
    <location>
        <begin position="21"/>
        <end position="46"/>
    </location>
</feature>
<evidence type="ECO:0000256" key="3">
    <source>
        <dbReference type="ARBA" id="ARBA00022989"/>
    </source>
</evidence>
<organism evidence="7 8">
    <name type="scientific">Virgibacillus phasianinus</name>
    <dbReference type="NCBI Taxonomy" id="2017483"/>
    <lineage>
        <taxon>Bacteria</taxon>
        <taxon>Bacillati</taxon>
        <taxon>Bacillota</taxon>
        <taxon>Bacilli</taxon>
        <taxon>Bacillales</taxon>
        <taxon>Bacillaceae</taxon>
        <taxon>Virgibacillus</taxon>
    </lineage>
</organism>
<feature type="transmembrane region" description="Helical" evidence="6">
    <location>
        <begin position="162"/>
        <end position="181"/>
    </location>
</feature>
<proteinExistence type="predicted"/>
<dbReference type="NCBIfam" id="TIGR02228">
    <property type="entry name" value="sigpep_I_arch"/>
    <property type="match status" value="1"/>
</dbReference>
<dbReference type="InterPro" id="IPR019533">
    <property type="entry name" value="Peptidase_S26"/>
</dbReference>
<dbReference type="GO" id="GO:0006465">
    <property type="term" value="P:signal peptide processing"/>
    <property type="evidence" value="ECO:0007669"/>
    <property type="project" value="UniProtKB-UniRule"/>
</dbReference>
<comment type="subcellular location">
    <subcellularLocation>
        <location evidence="1">Membrane</location>
    </subcellularLocation>
</comment>
<evidence type="ECO:0000256" key="6">
    <source>
        <dbReference type="SAM" id="Phobius"/>
    </source>
</evidence>
<dbReference type="PRINTS" id="PR00728">
    <property type="entry name" value="SIGNALPTASE"/>
</dbReference>
<dbReference type="Gene3D" id="2.10.109.10">
    <property type="entry name" value="Umud Fragment, subunit A"/>
    <property type="match status" value="1"/>
</dbReference>
<accession>A0A220U5U4</accession>
<reference evidence="7 8" key="1">
    <citation type="submission" date="2017-07" db="EMBL/GenBank/DDBJ databases">
        <title>Virgibacillus sp. LM2416.</title>
        <authorList>
            <person name="Tak E.J."/>
            <person name="Bae J.-W."/>
        </authorList>
    </citation>
    <scope>NUCLEOTIDE SEQUENCE [LARGE SCALE GENOMIC DNA]</scope>
    <source>
        <strain evidence="7 8">LM2416</strain>
    </source>
</reference>
<dbReference type="Proteomes" id="UP000198312">
    <property type="component" value="Chromosome"/>
</dbReference>
<keyword evidence="8" id="KW-1185">Reference proteome</keyword>
<dbReference type="SUPFAM" id="SSF51306">
    <property type="entry name" value="LexA/Signal peptidase"/>
    <property type="match status" value="1"/>
</dbReference>
<gene>
    <name evidence="7" type="ORF">CFK37_15885</name>
</gene>
<dbReference type="PANTHER" id="PTHR10806">
    <property type="entry name" value="SIGNAL PEPTIDASE COMPLEX CATALYTIC SUBUNIT SEC11"/>
    <property type="match status" value="1"/>
</dbReference>
<dbReference type="GO" id="GO:0004252">
    <property type="term" value="F:serine-type endopeptidase activity"/>
    <property type="evidence" value="ECO:0007669"/>
    <property type="project" value="UniProtKB-UniRule"/>
</dbReference>
<evidence type="ECO:0000256" key="5">
    <source>
        <dbReference type="NCBIfam" id="TIGR02228"/>
    </source>
</evidence>
<dbReference type="GO" id="GO:0016020">
    <property type="term" value="C:membrane"/>
    <property type="evidence" value="ECO:0007669"/>
    <property type="project" value="UniProtKB-SubCell"/>
</dbReference>
<evidence type="ECO:0000313" key="7">
    <source>
        <dbReference type="EMBL" id="ASK63528.1"/>
    </source>
</evidence>
<evidence type="ECO:0000256" key="2">
    <source>
        <dbReference type="ARBA" id="ARBA00022692"/>
    </source>
</evidence>
<dbReference type="GO" id="GO:0009003">
    <property type="term" value="F:signal peptidase activity"/>
    <property type="evidence" value="ECO:0007669"/>
    <property type="project" value="UniProtKB-EC"/>
</dbReference>
<dbReference type="KEGG" id="vil:CFK37_15885"/>
<dbReference type="AlphaFoldDB" id="A0A220U5U4"/>
<dbReference type="InterPro" id="IPR001733">
    <property type="entry name" value="Peptidase_S26B"/>
</dbReference>
<protein>
    <recommendedName>
        <fullName evidence="5">Signal peptidase I</fullName>
        <ecNumber evidence="5">3.4.21.89</ecNumber>
    </recommendedName>
</protein>
<keyword evidence="4 6" id="KW-0472">Membrane</keyword>
<evidence type="ECO:0000313" key="8">
    <source>
        <dbReference type="Proteomes" id="UP000198312"/>
    </source>
</evidence>
<evidence type="ECO:0000256" key="4">
    <source>
        <dbReference type="ARBA" id="ARBA00023136"/>
    </source>
</evidence>
<dbReference type="InterPro" id="IPR036286">
    <property type="entry name" value="LexA/Signal_pep-like_sf"/>
</dbReference>
<sequence>MFSYRRGITIAQSKMIKMISKLLTLIVRLMFIVILVSLLLITYQSIKNPERPPSLFGYQPFTVLSNSMDPYFNTGDMVIIKETSPANVSKGDVITFTDKTGKYITHRVIEIKNRNSHPVFVTKGDNNNVKDGEMVTGDHIVGKQTILIPGAGYLVEFVSGPIGFILLILLPLAGYIFLELFERAKKGKKRDKTREQLQNE</sequence>